<accession>C8VY17</accession>
<dbReference type="PANTHER" id="PTHR43155:SF2">
    <property type="entry name" value="CYCLIC DI-GMP PHOSPHODIESTERASE PA4108"/>
    <property type="match status" value="1"/>
</dbReference>
<reference evidence="3 4" key="1">
    <citation type="journal article" date="2009" name="Stand. Genomic Sci.">
        <title>Complete genome sequence of Desulfotomaculum acetoxidans type strain (5575).</title>
        <authorList>
            <person name="Spring S."/>
            <person name="Lapidus A."/>
            <person name="Schroder M."/>
            <person name="Gleim D."/>
            <person name="Sims D."/>
            <person name="Meincke L."/>
            <person name="Glavina Del Rio T."/>
            <person name="Tice H."/>
            <person name="Copeland A."/>
            <person name="Cheng J.F."/>
            <person name="Lucas S."/>
            <person name="Chen F."/>
            <person name="Nolan M."/>
            <person name="Bruce D."/>
            <person name="Goodwin L."/>
            <person name="Pitluck S."/>
            <person name="Ivanova N."/>
            <person name="Mavromatis K."/>
            <person name="Mikhailova N."/>
            <person name="Pati A."/>
            <person name="Chen A."/>
            <person name="Palaniappan K."/>
            <person name="Land M."/>
            <person name="Hauser L."/>
            <person name="Chang Y.J."/>
            <person name="Jeffries C.D."/>
            <person name="Chain P."/>
            <person name="Saunders E."/>
            <person name="Brettin T."/>
            <person name="Detter J.C."/>
            <person name="Goker M."/>
            <person name="Bristow J."/>
            <person name="Eisen J.A."/>
            <person name="Markowitz V."/>
            <person name="Hugenholtz P."/>
            <person name="Kyrpides N.C."/>
            <person name="Klenk H.P."/>
            <person name="Han C."/>
        </authorList>
    </citation>
    <scope>NUCLEOTIDE SEQUENCE [LARGE SCALE GENOMIC DNA]</scope>
    <source>
        <strain evidence="4">ATCC 49208 / DSM 771 / VKM B-1644</strain>
    </source>
</reference>
<dbReference type="Proteomes" id="UP000002217">
    <property type="component" value="Chromosome"/>
</dbReference>
<dbReference type="InterPro" id="IPR000160">
    <property type="entry name" value="GGDEF_dom"/>
</dbReference>
<gene>
    <name evidence="3" type="ordered locus">Dtox_3953</name>
</gene>
<dbReference type="SUPFAM" id="SSF55073">
    <property type="entry name" value="Nucleotide cyclase"/>
    <property type="match status" value="1"/>
</dbReference>
<dbReference type="OrthoDB" id="9798833at2"/>
<evidence type="ECO:0000259" key="2">
    <source>
        <dbReference type="PROSITE" id="PS51832"/>
    </source>
</evidence>
<dbReference type="CDD" id="cd01949">
    <property type="entry name" value="GGDEF"/>
    <property type="match status" value="1"/>
</dbReference>
<dbReference type="SMART" id="SM00267">
    <property type="entry name" value="GGDEF"/>
    <property type="match status" value="1"/>
</dbReference>
<feature type="domain" description="HD-GYP" evidence="2">
    <location>
        <begin position="289"/>
        <end position="474"/>
    </location>
</feature>
<dbReference type="Pfam" id="PF08448">
    <property type="entry name" value="PAS_4"/>
    <property type="match status" value="1"/>
</dbReference>
<dbReference type="CDD" id="cd00077">
    <property type="entry name" value="HDc"/>
    <property type="match status" value="1"/>
</dbReference>
<dbReference type="EMBL" id="CP001720">
    <property type="protein sequence ID" value="ACV64646.1"/>
    <property type="molecule type" value="Genomic_DNA"/>
</dbReference>
<dbReference type="AlphaFoldDB" id="C8VY17"/>
<dbReference type="Gene3D" id="1.10.3210.10">
    <property type="entry name" value="Hypothetical protein af1432"/>
    <property type="match status" value="1"/>
</dbReference>
<dbReference type="HOGENOM" id="CLU_000445_92_5_9"/>
<keyword evidence="4" id="KW-1185">Reference proteome</keyword>
<dbReference type="SUPFAM" id="SSF55785">
    <property type="entry name" value="PYP-like sensor domain (PAS domain)"/>
    <property type="match status" value="1"/>
</dbReference>
<evidence type="ECO:0000259" key="1">
    <source>
        <dbReference type="PROSITE" id="PS50887"/>
    </source>
</evidence>
<dbReference type="KEGG" id="dae:Dtox_3953"/>
<protein>
    <submittedName>
        <fullName evidence="3">Diguanylate cyclase and metal dependent phosphohydrolase</fullName>
    </submittedName>
</protein>
<evidence type="ECO:0000313" key="3">
    <source>
        <dbReference type="EMBL" id="ACV64646.1"/>
    </source>
</evidence>
<dbReference type="InterPro" id="IPR043128">
    <property type="entry name" value="Rev_trsase/Diguanyl_cyclase"/>
</dbReference>
<dbReference type="Gene3D" id="3.30.70.270">
    <property type="match status" value="1"/>
</dbReference>
<dbReference type="NCBIfam" id="TIGR00254">
    <property type="entry name" value="GGDEF"/>
    <property type="match status" value="1"/>
</dbReference>
<sequence>MKNKNTKKGCFTKLKQREKLSHHPLINIIPDLLLIIKKDGTIVDFKPGKDFTVFISPDRCLGKNITCLWPPKLAQQIMDYLEQAFLTNGIQTFEYHLNINGIQCVQEARMVISGEEEVLMIVREITKRKEMEQRLRYLSLHDSLTGLYNRTYFEQEMKRLSDKKHAPVGIIICDVDGLKLINDTLGHDRGDILIVNAANVLRSSFRSKDVIARIGGDEFAILLPNSSAPAVEKAYRRIHHSVNKYNKENPLIMLNISVGYAVSTEESSDLNQIFKEADDKMYQIKLSSKTNTRDAIMQTLLKKLQIKECTSENRIQRMQDLVEVMANVVGLNHSLEKLRNFTRYHDIGKLGISDKILFKPTSLTPEEYCQIRKHCEIGHRIAQSSPDLMLIADWILKHHEWYNGSGYPLGLKGEEIPLECRIFSIADAYDTMTNNQPYKRAMTHEEALAELRRCAGTQFDRGIVEIFIQLFDEN</sequence>
<organism evidence="3 4">
    <name type="scientific">Desulfofarcimen acetoxidans (strain ATCC 49208 / DSM 771 / KCTC 5769 / VKM B-1644 / 5575)</name>
    <name type="common">Desulfotomaculum acetoxidans</name>
    <dbReference type="NCBI Taxonomy" id="485916"/>
    <lineage>
        <taxon>Bacteria</taxon>
        <taxon>Bacillati</taxon>
        <taxon>Bacillota</taxon>
        <taxon>Clostridia</taxon>
        <taxon>Eubacteriales</taxon>
        <taxon>Peptococcaceae</taxon>
        <taxon>Desulfofarcimen</taxon>
    </lineage>
</organism>
<dbReference type="PROSITE" id="PS51832">
    <property type="entry name" value="HD_GYP"/>
    <property type="match status" value="1"/>
</dbReference>
<dbReference type="InterPro" id="IPR035965">
    <property type="entry name" value="PAS-like_dom_sf"/>
</dbReference>
<dbReference type="Pfam" id="PF00990">
    <property type="entry name" value="GGDEF"/>
    <property type="match status" value="1"/>
</dbReference>
<keyword evidence="3" id="KW-0378">Hydrolase</keyword>
<name>C8VY17_DESAS</name>
<dbReference type="Pfam" id="PF13487">
    <property type="entry name" value="HD_5"/>
    <property type="match status" value="1"/>
</dbReference>
<dbReference type="InterPro" id="IPR003607">
    <property type="entry name" value="HD/PDEase_dom"/>
</dbReference>
<dbReference type="SUPFAM" id="SSF109604">
    <property type="entry name" value="HD-domain/PDEase-like"/>
    <property type="match status" value="1"/>
</dbReference>
<dbReference type="RefSeq" id="WP_015759321.1">
    <property type="nucleotide sequence ID" value="NC_013216.1"/>
</dbReference>
<dbReference type="InterPro" id="IPR029787">
    <property type="entry name" value="Nucleotide_cyclase"/>
</dbReference>
<dbReference type="InterPro" id="IPR013656">
    <property type="entry name" value="PAS_4"/>
</dbReference>
<dbReference type="GO" id="GO:0016787">
    <property type="term" value="F:hydrolase activity"/>
    <property type="evidence" value="ECO:0007669"/>
    <property type="project" value="UniProtKB-KW"/>
</dbReference>
<feature type="domain" description="GGDEF" evidence="1">
    <location>
        <begin position="166"/>
        <end position="298"/>
    </location>
</feature>
<dbReference type="InterPro" id="IPR037522">
    <property type="entry name" value="HD_GYP_dom"/>
</dbReference>
<dbReference type="eggNOG" id="COG3437">
    <property type="taxonomic scope" value="Bacteria"/>
</dbReference>
<evidence type="ECO:0000313" key="4">
    <source>
        <dbReference type="Proteomes" id="UP000002217"/>
    </source>
</evidence>
<dbReference type="PANTHER" id="PTHR43155">
    <property type="entry name" value="CYCLIC DI-GMP PHOSPHODIESTERASE PA4108-RELATED"/>
    <property type="match status" value="1"/>
</dbReference>
<proteinExistence type="predicted"/>
<dbReference type="STRING" id="485916.Dtox_3953"/>
<dbReference type="Gene3D" id="3.30.450.20">
    <property type="entry name" value="PAS domain"/>
    <property type="match status" value="1"/>
</dbReference>
<dbReference type="PROSITE" id="PS50887">
    <property type="entry name" value="GGDEF"/>
    <property type="match status" value="1"/>
</dbReference>